<gene>
    <name evidence="6" type="ORF">ENY07_10360</name>
</gene>
<feature type="domain" description="Leucine-binding protein" evidence="5">
    <location>
        <begin position="48"/>
        <end position="350"/>
    </location>
</feature>
<evidence type="ECO:0000256" key="2">
    <source>
        <dbReference type="ARBA" id="ARBA00022729"/>
    </source>
</evidence>
<dbReference type="InterPro" id="IPR028082">
    <property type="entry name" value="Peripla_BP_I"/>
</dbReference>
<dbReference type="PANTHER" id="PTHR30483:SF6">
    <property type="entry name" value="PERIPLASMIC BINDING PROTEIN OF ABC TRANSPORTER FOR NATURAL AMINO ACIDS"/>
    <property type="match status" value="1"/>
</dbReference>
<dbReference type="CDD" id="cd06339">
    <property type="entry name" value="PBP1_YraM_LppC_lipoprotein-like"/>
    <property type="match status" value="1"/>
</dbReference>
<sequence>MRRAAWALLLGALALTGCAGTGGGFIQGPAHPLGSSGAGGASNGAAHKVALLLPLSGPDAGLGQAMRQAAELALAVPGAPSLTVADSAGGNAAQAARGAIGAGGEIILGPLTVAETRAVAGPARSADVPVLAFTSDPSVAQPGLWPLGLSPLQQVRRLVAAARAEGRSRFVALLPDNGLGHAMAAALEKSTAEAGLATPTIRFHGAGMAAMTALVREVSDYADRRGPIDKQIREARDKGDRKTAAELARQPIPPPPFDALLLADTGEQLAEITSLLAYYDVDPPQVRLLGPALWASPRARAGATLRGAWYAAPDPAARAAFVAAYQAKYGVAPPSLADLAYDAASLARVVAGEGGFHGDALTRREGFLGADGLLVLAPDGSVRRGLAVFRTNGAIVSPAPLRAGEAGS</sequence>
<feature type="chain" id="PRO_5035187223" evidence="4">
    <location>
        <begin position="20"/>
        <end position="408"/>
    </location>
</feature>
<dbReference type="SUPFAM" id="SSF53822">
    <property type="entry name" value="Periplasmic binding protein-like I"/>
    <property type="match status" value="1"/>
</dbReference>
<reference evidence="6" key="1">
    <citation type="journal article" date="2020" name="mSystems">
        <title>Genome- and Community-Level Interaction Insights into Carbon Utilization and Element Cycling Functions of Hydrothermarchaeota in Hydrothermal Sediment.</title>
        <authorList>
            <person name="Zhou Z."/>
            <person name="Liu Y."/>
            <person name="Xu W."/>
            <person name="Pan J."/>
            <person name="Luo Z.H."/>
            <person name="Li M."/>
        </authorList>
    </citation>
    <scope>NUCLEOTIDE SEQUENCE</scope>
    <source>
        <strain evidence="6">SpSt-997</strain>
    </source>
</reference>
<accession>A0A8J4HDD1</accession>
<keyword evidence="2 4" id="KW-0732">Signal</keyword>
<evidence type="ECO:0000256" key="3">
    <source>
        <dbReference type="ARBA" id="ARBA00022970"/>
    </source>
</evidence>
<dbReference type="PROSITE" id="PS51257">
    <property type="entry name" value="PROKAR_LIPOPROTEIN"/>
    <property type="match status" value="1"/>
</dbReference>
<dbReference type="PANTHER" id="PTHR30483">
    <property type="entry name" value="LEUCINE-SPECIFIC-BINDING PROTEIN"/>
    <property type="match status" value="1"/>
</dbReference>
<evidence type="ECO:0000256" key="4">
    <source>
        <dbReference type="SAM" id="SignalP"/>
    </source>
</evidence>
<feature type="signal peptide" evidence="4">
    <location>
        <begin position="1"/>
        <end position="19"/>
    </location>
</feature>
<keyword evidence="3" id="KW-0813">Transport</keyword>
<dbReference type="EMBL" id="DTQM01000198">
    <property type="protein sequence ID" value="HGC43605.1"/>
    <property type="molecule type" value="Genomic_DNA"/>
</dbReference>
<evidence type="ECO:0000259" key="5">
    <source>
        <dbReference type="Pfam" id="PF13458"/>
    </source>
</evidence>
<evidence type="ECO:0000256" key="1">
    <source>
        <dbReference type="ARBA" id="ARBA00010062"/>
    </source>
</evidence>
<dbReference type="Pfam" id="PF13458">
    <property type="entry name" value="Peripla_BP_6"/>
    <property type="match status" value="1"/>
</dbReference>
<dbReference type="AlphaFoldDB" id="A0A8J4HDD1"/>
<dbReference type="Gene3D" id="3.40.50.2300">
    <property type="match status" value="2"/>
</dbReference>
<protein>
    <submittedName>
        <fullName evidence="6">Penicillin-binding protein activator</fullName>
    </submittedName>
</protein>
<dbReference type="InterPro" id="IPR051010">
    <property type="entry name" value="BCAA_transport"/>
</dbReference>
<dbReference type="InterPro" id="IPR028081">
    <property type="entry name" value="Leu-bd"/>
</dbReference>
<comment type="similarity">
    <text evidence="1">Belongs to the leucine-binding protein family.</text>
</comment>
<organism evidence="6">
    <name type="scientific">Acidicaldus sp</name>
    <dbReference type="NCBI Taxonomy" id="1872105"/>
    <lineage>
        <taxon>Bacteria</taxon>
        <taxon>Pseudomonadati</taxon>
        <taxon>Pseudomonadota</taxon>
        <taxon>Alphaproteobacteria</taxon>
        <taxon>Acetobacterales</taxon>
        <taxon>Acetobacteraceae</taxon>
        <taxon>Acidicaldus</taxon>
    </lineage>
</organism>
<keyword evidence="3" id="KW-0029">Amino-acid transport</keyword>
<comment type="caution">
    <text evidence="6">The sequence shown here is derived from an EMBL/GenBank/DDBJ whole genome shotgun (WGS) entry which is preliminary data.</text>
</comment>
<evidence type="ECO:0000313" key="6">
    <source>
        <dbReference type="EMBL" id="HGC43605.1"/>
    </source>
</evidence>
<proteinExistence type="inferred from homology"/>
<dbReference type="GO" id="GO:0006865">
    <property type="term" value="P:amino acid transport"/>
    <property type="evidence" value="ECO:0007669"/>
    <property type="project" value="UniProtKB-KW"/>
</dbReference>
<name>A0A8J4HDD1_9PROT</name>